<evidence type="ECO:0000313" key="1">
    <source>
        <dbReference type="EMBL" id="EFX61001.1"/>
    </source>
</evidence>
<proteinExistence type="predicted"/>
<dbReference type="AlphaFoldDB" id="E9I4T0"/>
<accession>E9I4T0</accession>
<gene>
    <name evidence="1" type="ORF">DAPPUDRAFT_340824</name>
</gene>
<organism evidence="1 2">
    <name type="scientific">Daphnia pulex</name>
    <name type="common">Water flea</name>
    <dbReference type="NCBI Taxonomy" id="6669"/>
    <lineage>
        <taxon>Eukaryota</taxon>
        <taxon>Metazoa</taxon>
        <taxon>Ecdysozoa</taxon>
        <taxon>Arthropoda</taxon>
        <taxon>Crustacea</taxon>
        <taxon>Branchiopoda</taxon>
        <taxon>Diplostraca</taxon>
        <taxon>Cladocera</taxon>
        <taxon>Anomopoda</taxon>
        <taxon>Daphniidae</taxon>
        <taxon>Daphnia</taxon>
    </lineage>
</organism>
<keyword evidence="2" id="KW-1185">Reference proteome</keyword>
<name>E9I4T0_DAPPU</name>
<dbReference type="EMBL" id="GL735180">
    <property type="protein sequence ID" value="EFX61001.1"/>
    <property type="molecule type" value="Genomic_DNA"/>
</dbReference>
<dbReference type="HOGENOM" id="CLU_2514962_0_0_1"/>
<reference evidence="1 2" key="1">
    <citation type="journal article" date="2011" name="Science">
        <title>The ecoresponsive genome of Daphnia pulex.</title>
        <authorList>
            <person name="Colbourne J.K."/>
            <person name="Pfrender M.E."/>
            <person name="Gilbert D."/>
            <person name="Thomas W.K."/>
            <person name="Tucker A."/>
            <person name="Oakley T.H."/>
            <person name="Tokishita S."/>
            <person name="Aerts A."/>
            <person name="Arnold G.J."/>
            <person name="Basu M.K."/>
            <person name="Bauer D.J."/>
            <person name="Caceres C.E."/>
            <person name="Carmel L."/>
            <person name="Casola C."/>
            <person name="Choi J.H."/>
            <person name="Detter J.C."/>
            <person name="Dong Q."/>
            <person name="Dusheyko S."/>
            <person name="Eads B.D."/>
            <person name="Frohlich T."/>
            <person name="Geiler-Samerotte K.A."/>
            <person name="Gerlach D."/>
            <person name="Hatcher P."/>
            <person name="Jogdeo S."/>
            <person name="Krijgsveld J."/>
            <person name="Kriventseva E.V."/>
            <person name="Kultz D."/>
            <person name="Laforsch C."/>
            <person name="Lindquist E."/>
            <person name="Lopez J."/>
            <person name="Manak J.R."/>
            <person name="Muller J."/>
            <person name="Pangilinan J."/>
            <person name="Patwardhan R.P."/>
            <person name="Pitluck S."/>
            <person name="Pritham E.J."/>
            <person name="Rechtsteiner A."/>
            <person name="Rho M."/>
            <person name="Rogozin I.B."/>
            <person name="Sakarya O."/>
            <person name="Salamov A."/>
            <person name="Schaack S."/>
            <person name="Shapiro H."/>
            <person name="Shiga Y."/>
            <person name="Skalitzky C."/>
            <person name="Smith Z."/>
            <person name="Souvorov A."/>
            <person name="Sung W."/>
            <person name="Tang Z."/>
            <person name="Tsuchiya D."/>
            <person name="Tu H."/>
            <person name="Vos H."/>
            <person name="Wang M."/>
            <person name="Wolf Y.I."/>
            <person name="Yamagata H."/>
            <person name="Yamada T."/>
            <person name="Ye Y."/>
            <person name="Shaw J.R."/>
            <person name="Andrews J."/>
            <person name="Crease T.J."/>
            <person name="Tang H."/>
            <person name="Lucas S.M."/>
            <person name="Robertson H.M."/>
            <person name="Bork P."/>
            <person name="Koonin E.V."/>
            <person name="Zdobnov E.M."/>
            <person name="Grigoriev I.V."/>
            <person name="Lynch M."/>
            <person name="Boore J.L."/>
        </authorList>
    </citation>
    <scope>NUCLEOTIDE SEQUENCE [LARGE SCALE GENOMIC DNA]</scope>
</reference>
<sequence length="85" mass="9828">MAAVLCVTPIYLKSSYEFQMQPNMDNATSMDEHEQSFWYSEKMRKRQIKLEKQCAIDLQIRNLNRNITAASRNLSPGDSKIVSIT</sequence>
<evidence type="ECO:0000313" key="2">
    <source>
        <dbReference type="Proteomes" id="UP000000305"/>
    </source>
</evidence>
<dbReference type="InParanoid" id="E9I4T0"/>
<dbReference type="KEGG" id="dpx:DAPPUDRAFT_340824"/>
<dbReference type="Proteomes" id="UP000000305">
    <property type="component" value="Unassembled WGS sequence"/>
</dbReference>
<protein>
    <submittedName>
        <fullName evidence="1">Uncharacterized protein</fullName>
    </submittedName>
</protein>